<dbReference type="InterPro" id="IPR004993">
    <property type="entry name" value="GH3"/>
</dbReference>
<dbReference type="PROSITE" id="PS50878">
    <property type="entry name" value="RT_POL"/>
    <property type="match status" value="1"/>
</dbReference>
<dbReference type="InterPro" id="IPR055377">
    <property type="entry name" value="GH3_M"/>
</dbReference>
<gene>
    <name evidence="4" type="ORF">HU200_014885</name>
</gene>
<dbReference type="Proteomes" id="UP000636709">
    <property type="component" value="Unassembled WGS sequence"/>
</dbReference>
<evidence type="ECO:0000256" key="1">
    <source>
        <dbReference type="ARBA" id="ARBA00008068"/>
    </source>
</evidence>
<proteinExistence type="inferred from homology"/>
<reference evidence="4" key="1">
    <citation type="submission" date="2020-07" db="EMBL/GenBank/DDBJ databases">
        <title>Genome sequence and genetic diversity analysis of an under-domesticated orphan crop, white fonio (Digitaria exilis).</title>
        <authorList>
            <person name="Bennetzen J.L."/>
            <person name="Chen S."/>
            <person name="Ma X."/>
            <person name="Wang X."/>
            <person name="Yssel A.E.J."/>
            <person name="Chaluvadi S.R."/>
            <person name="Johnson M."/>
            <person name="Gangashetty P."/>
            <person name="Hamidou F."/>
            <person name="Sanogo M.D."/>
            <person name="Zwaenepoel A."/>
            <person name="Wallace J."/>
            <person name="Van De Peer Y."/>
            <person name="Van Deynze A."/>
        </authorList>
    </citation>
    <scope>NUCLEOTIDE SEQUENCE</scope>
    <source>
        <tissue evidence="4">Leaves</tissue>
    </source>
</reference>
<dbReference type="SUPFAM" id="SSF56672">
    <property type="entry name" value="DNA/RNA polymerases"/>
    <property type="match status" value="1"/>
</dbReference>
<dbReference type="PANTHER" id="PTHR31901">
    <property type="entry name" value="GH3 DOMAIN-CONTAINING PROTEIN"/>
    <property type="match status" value="1"/>
</dbReference>
<organism evidence="4 5">
    <name type="scientific">Digitaria exilis</name>
    <dbReference type="NCBI Taxonomy" id="1010633"/>
    <lineage>
        <taxon>Eukaryota</taxon>
        <taxon>Viridiplantae</taxon>
        <taxon>Streptophyta</taxon>
        <taxon>Embryophyta</taxon>
        <taxon>Tracheophyta</taxon>
        <taxon>Spermatophyta</taxon>
        <taxon>Magnoliopsida</taxon>
        <taxon>Liliopsida</taxon>
        <taxon>Poales</taxon>
        <taxon>Poaceae</taxon>
        <taxon>PACMAD clade</taxon>
        <taxon>Panicoideae</taxon>
        <taxon>Panicodae</taxon>
        <taxon>Paniceae</taxon>
        <taxon>Anthephorinae</taxon>
        <taxon>Digitaria</taxon>
    </lineage>
</organism>
<sequence>MGGGILFRSHHTAVGQARTSVNGHVAVSGVPSRSLGLILTSPGSLDRHNIHGVTVSWRRCCRRRYYERRRHLSSSSSAPLPAGSYDYHNGTASKQRREGLAVVVDQLAPATNKNAEHGRLRLRPRGGIIPCNSPRWSLSLALPRSPALAWLLPPCPVVTPGLTLPHGSRGGETDSSSLSLAFYSITHAHRGAARDNHTCACRRLPLAALSSPPPDDLQPSSAPPPLPSFLLVSHGKLTAETHNDPPTLARALLMSRDLTSLARSLTRCSRAVLLPPLVCLFSQVVELTARDNKMLDRKKEGGAAFFGEAVIAEFEELTRDAAAVQRETLRRILAENAAAEYLQERGLAGRTDAASFRACVPLATHADVEPYIARIADGDTSAVLTAKPITSISLRSVSFSGLSVHLSIHYTCSSGTTQGKRKYLPFNQELVKAFPVEDGKALQFIYGSRQFTTKGGLTATTATTNVYRSEEFMPTMRAIASQVCSPDAVIFGPDFAQSLYCHLLCGLLFADEVRIVSATFAHSVVLAFQTFERVWEELVADIRSGDLSPTRVTSPAVRKAVMALLAGAGGPNPALADEVARRCAKLSNWYGVIPALFPNARYVHGIMTGSMEHYVKKLRHYAGGLPLVAAEYGASEGWVGANVEPETPPESVTFTVLPNIGYFEFIPLKAGDGGAAADTCYAEAEPVGLTEVTVGEHYEVFEEPTSGSTARAFTARIKNCRRPCRSWARRQSPMIQREKDTKILIDALDLLEEVRSLTKAEATLRRIAVQGLRSINSEKLAFWRQRFNLRMAIEWDENSRFFHAAANGRRRKSTIGVLDVEGVAHTSHSAKSDILFNFYSDLLGFQPDTECSFDLQELYPHLDVPGHELSTPFDPDEISNALFAMDMNASPGPDGLGPAFYKSFWQHLKPHVIDLFRDFHEGSLDLDGLNRAFLILLPKKEGARNPGDFRPISLQNCPMKLFTKAMANRVKKYIPTIVDADQTGFIQGHNISENFVYAADLLSCCHKRGAQTAVLKLDFKKAFDSVSWESLDLILAARGFDARWRLWVAKVLTSGKTAIKLNGVPGRWINCKRGLRQGDPISPYLFIIIADVLQRLIQQASRNGLLQHPLDLSLPCPVLQYADDILILIQGSAQAMGTLKSILDAFSMATGLTINYHKSTFVPMHIDDMLASEMASTLGCSISQFPQPYLGLRLSPHKLRVGDFQPLIANFDRYLSGNGNGRSFGPVKKMPWCKLPHHLGVDYT</sequence>
<feature type="domain" description="Reverse transcriptase" evidence="3">
    <location>
        <begin position="918"/>
        <end position="1194"/>
    </location>
</feature>
<dbReference type="EMBL" id="JACEFO010001600">
    <property type="protein sequence ID" value="KAF8733580.1"/>
    <property type="molecule type" value="Genomic_DNA"/>
</dbReference>
<dbReference type="InterPro" id="IPR000477">
    <property type="entry name" value="RT_dom"/>
</dbReference>
<dbReference type="OrthoDB" id="691633at2759"/>
<dbReference type="AlphaFoldDB" id="A0A835FBC7"/>
<dbReference type="Pfam" id="PF00078">
    <property type="entry name" value="RVT_1"/>
    <property type="match status" value="1"/>
</dbReference>
<dbReference type="Pfam" id="PF23571">
    <property type="entry name" value="GH3_M"/>
    <property type="match status" value="1"/>
</dbReference>
<dbReference type="PANTHER" id="PTHR31901:SF56">
    <property type="entry name" value="JASMONOYL--L-AMINO ACID SYNTHETASE GH3.3"/>
    <property type="match status" value="1"/>
</dbReference>
<dbReference type="Pfam" id="PF03321">
    <property type="entry name" value="GH3"/>
    <property type="match status" value="1"/>
</dbReference>
<keyword evidence="2" id="KW-0436">Ligase</keyword>
<comment type="similarity">
    <text evidence="1">Belongs to the IAA-amido conjugating enzyme family.</text>
</comment>
<evidence type="ECO:0000313" key="5">
    <source>
        <dbReference type="Proteomes" id="UP000636709"/>
    </source>
</evidence>
<dbReference type="CDD" id="cd01650">
    <property type="entry name" value="RT_nLTR_like"/>
    <property type="match status" value="1"/>
</dbReference>
<evidence type="ECO:0000259" key="3">
    <source>
        <dbReference type="PROSITE" id="PS50878"/>
    </source>
</evidence>
<evidence type="ECO:0000256" key="2">
    <source>
        <dbReference type="ARBA" id="ARBA00022598"/>
    </source>
</evidence>
<dbReference type="GO" id="GO:0005737">
    <property type="term" value="C:cytoplasm"/>
    <property type="evidence" value="ECO:0007669"/>
    <property type="project" value="TreeGrafter"/>
</dbReference>
<name>A0A835FBC7_9POAL</name>
<comment type="caution">
    <text evidence="4">The sequence shown here is derived from an EMBL/GenBank/DDBJ whole genome shotgun (WGS) entry which is preliminary data.</text>
</comment>
<keyword evidence="5" id="KW-1185">Reference proteome</keyword>
<accession>A0A835FBC7</accession>
<dbReference type="InterPro" id="IPR043502">
    <property type="entry name" value="DNA/RNA_pol_sf"/>
</dbReference>
<dbReference type="GO" id="GO:0016881">
    <property type="term" value="F:acid-amino acid ligase activity"/>
    <property type="evidence" value="ECO:0007669"/>
    <property type="project" value="TreeGrafter"/>
</dbReference>
<protein>
    <recommendedName>
        <fullName evidence="3">Reverse transcriptase domain-containing protein</fullName>
    </recommendedName>
</protein>
<evidence type="ECO:0000313" key="4">
    <source>
        <dbReference type="EMBL" id="KAF8733580.1"/>
    </source>
</evidence>